<dbReference type="PANTHER" id="PTHR30363:SF44">
    <property type="entry name" value="AGA OPERON TRANSCRIPTIONAL REPRESSOR-RELATED"/>
    <property type="match status" value="1"/>
</dbReference>
<dbReference type="InterPro" id="IPR014036">
    <property type="entry name" value="DeoR-like_C"/>
</dbReference>
<dbReference type="InterPro" id="IPR037171">
    <property type="entry name" value="NagB/RpiA_transferase-like"/>
</dbReference>
<dbReference type="InterPro" id="IPR050313">
    <property type="entry name" value="Carb_Metab_HTH_regulators"/>
</dbReference>
<dbReference type="SUPFAM" id="SSF100950">
    <property type="entry name" value="NagB/RpiA/CoA transferase-like"/>
    <property type="match status" value="1"/>
</dbReference>
<keyword evidence="2" id="KW-0804">Transcription</keyword>
<dbReference type="Gene3D" id="1.10.10.10">
    <property type="entry name" value="Winged helix-like DNA-binding domain superfamily/Winged helix DNA-binding domain"/>
    <property type="match status" value="1"/>
</dbReference>
<evidence type="ECO:0000256" key="1">
    <source>
        <dbReference type="ARBA" id="ARBA00023015"/>
    </source>
</evidence>
<dbReference type="EMBL" id="CEKZ01000025">
    <property type="protein sequence ID" value="CEQ05403.1"/>
    <property type="molecule type" value="Genomic_DNA"/>
</dbReference>
<name>A0A0C7PPM2_PARSO</name>
<dbReference type="AlphaFoldDB" id="A0A0C7PPM2"/>
<dbReference type="SMART" id="SM01134">
    <property type="entry name" value="DeoRC"/>
    <property type="match status" value="1"/>
</dbReference>
<dbReference type="Proteomes" id="UP000049127">
    <property type="component" value="Unassembled WGS sequence"/>
</dbReference>
<dbReference type="Pfam" id="PF00455">
    <property type="entry name" value="DeoRC"/>
    <property type="match status" value="1"/>
</dbReference>
<organism evidence="4 5">
    <name type="scientific">Paraclostridium sordellii</name>
    <name type="common">Clostridium sordellii</name>
    <dbReference type="NCBI Taxonomy" id="1505"/>
    <lineage>
        <taxon>Bacteria</taxon>
        <taxon>Bacillati</taxon>
        <taxon>Bacillota</taxon>
        <taxon>Clostridia</taxon>
        <taxon>Peptostreptococcales</taxon>
        <taxon>Peptostreptococcaceae</taxon>
        <taxon>Paraclostridium</taxon>
    </lineage>
</organism>
<dbReference type="GO" id="GO:0003700">
    <property type="term" value="F:DNA-binding transcription factor activity"/>
    <property type="evidence" value="ECO:0007669"/>
    <property type="project" value="InterPro"/>
</dbReference>
<dbReference type="SUPFAM" id="SSF46785">
    <property type="entry name" value="Winged helix' DNA-binding domain"/>
    <property type="match status" value="1"/>
</dbReference>
<reference evidence="4 5" key="1">
    <citation type="submission" date="2015-01" db="EMBL/GenBank/DDBJ databases">
        <authorList>
            <person name="Aslett A.Martin."/>
            <person name="De Silva Nishadi"/>
        </authorList>
    </citation>
    <scope>NUCLEOTIDE SEQUENCE [LARGE SCALE GENOMIC DNA]</scope>
    <source>
        <strain evidence="4 5">R28058</strain>
    </source>
</reference>
<dbReference type="PROSITE" id="PS51000">
    <property type="entry name" value="HTH_DEOR_2"/>
    <property type="match status" value="1"/>
</dbReference>
<dbReference type="RefSeq" id="WP_055338187.1">
    <property type="nucleotide sequence ID" value="NZ_CDNF01000036.1"/>
</dbReference>
<gene>
    <name evidence="4" type="primary">glcR</name>
    <name evidence="4" type="ORF">R28058_30941</name>
</gene>
<accession>A0A0C7PPM2</accession>
<dbReference type="Pfam" id="PF08220">
    <property type="entry name" value="HTH_DeoR"/>
    <property type="match status" value="1"/>
</dbReference>
<dbReference type="OrthoDB" id="9797223at2"/>
<evidence type="ECO:0000256" key="2">
    <source>
        <dbReference type="ARBA" id="ARBA00023163"/>
    </source>
</evidence>
<protein>
    <submittedName>
        <fullName evidence="4">DeoR family transcriptional regulator</fullName>
    </submittedName>
</protein>
<dbReference type="InterPro" id="IPR001034">
    <property type="entry name" value="DeoR_HTH"/>
</dbReference>
<proteinExistence type="predicted"/>
<dbReference type="InterPro" id="IPR036390">
    <property type="entry name" value="WH_DNA-bd_sf"/>
</dbReference>
<dbReference type="PANTHER" id="PTHR30363">
    <property type="entry name" value="HTH-TYPE TRANSCRIPTIONAL REGULATOR SRLR-RELATED"/>
    <property type="match status" value="1"/>
</dbReference>
<feature type="domain" description="HTH deoR-type" evidence="3">
    <location>
        <begin position="3"/>
        <end position="58"/>
    </location>
</feature>
<evidence type="ECO:0000313" key="4">
    <source>
        <dbReference type="EMBL" id="CEQ05403.1"/>
    </source>
</evidence>
<dbReference type="PRINTS" id="PR00037">
    <property type="entry name" value="HTHLACR"/>
</dbReference>
<dbReference type="InterPro" id="IPR036388">
    <property type="entry name" value="WH-like_DNA-bd_sf"/>
</dbReference>
<dbReference type="SMART" id="SM00420">
    <property type="entry name" value="HTH_DEOR"/>
    <property type="match status" value="1"/>
</dbReference>
<keyword evidence="1" id="KW-0805">Transcription regulation</keyword>
<evidence type="ECO:0000259" key="3">
    <source>
        <dbReference type="PROSITE" id="PS51000"/>
    </source>
</evidence>
<sequence>MFLEERYEKIIEIIEEKGRVKVKDLSNLFSVTEDCIRKDLKELESRGHLKRVYGGAIAQRNHIEIKKVEERKYINIEAKKSIALNAITLIENKDVIFLDTSTNNLELAKELNKTNKDITVVTNMIEIVLELKRNKNIKIISIGGEFNKEVEAIVGAAADRYIRKFTYDKAFIGLCGINKETGYISTVNLEDGNTKKTIIECSNRNYLVMENEKFNYDEFYKFATLDEITGIITEGGIVK</sequence>
<evidence type="ECO:0000313" key="5">
    <source>
        <dbReference type="Proteomes" id="UP000049127"/>
    </source>
</evidence>